<gene>
    <name evidence="1" type="ORF">FpNV_082</name>
</gene>
<proteinExistence type="predicted"/>
<dbReference type="EMBL" id="PP955094">
    <property type="protein sequence ID" value="XCH39327.1"/>
    <property type="molecule type" value="Genomic_DNA"/>
</dbReference>
<reference evidence="1" key="1">
    <citation type="submission" date="2024-06" db="EMBL/GenBank/DDBJ databases">
        <title>North American crayfish harbour diverse members of the Nudiviridae.</title>
        <authorList>
            <person name="Stratton C."/>
            <person name="Bojko J."/>
        </authorList>
    </citation>
    <scope>NUCLEOTIDE SEQUENCE</scope>
    <source>
        <strain evidence="1">142H</strain>
    </source>
</reference>
<protein>
    <submittedName>
        <fullName evidence="1">Uncharacterized protein</fullName>
    </submittedName>
</protein>
<name>A0AAU8GBM7_9VIRU</name>
<sequence>MAKHIDFKIDNTSFFKNIDVSLKSFRSPLILKNDNKEISDTFESFIKRNIISSNILLGVDGTSNICSFLTLPLNIFDFWFDNIRIVRNIYTIKKLYIKLSNLYIFDDSNEKHNIDSNNLYTILIPSDNSPTSKYGYVCKMNSEKTIQDNKEIELPTQQDIISNKLISKSNHNWFNTEKEVYIWKMNQEVTINIPIIKKTFNAKMQNNIMQQLPIDIPNTIINYTSATSSTPPTPTTSTKLRKKLYETRKYSPIQRSYIIKQNTITDISNQEINSYGPVRIGVPKTNLKNNKQYKISFIMQKFIEINMLQDGYDNQQIYILPHINCGKFKYNAIASSEVLEINSDLI</sequence>
<accession>A0AAU8GBM7</accession>
<evidence type="ECO:0000313" key="1">
    <source>
        <dbReference type="EMBL" id="XCH39327.1"/>
    </source>
</evidence>
<organism evidence="1">
    <name type="scientific">Faxonius propinquus nudivirus</name>
    <dbReference type="NCBI Taxonomy" id="3139431"/>
    <lineage>
        <taxon>Viruses</taxon>
        <taxon>Viruses incertae sedis</taxon>
        <taxon>Naldaviricetes</taxon>
        <taxon>Lefavirales</taxon>
        <taxon>Nudiviridae</taxon>
    </lineage>
</organism>